<feature type="compositionally biased region" description="Acidic residues" evidence="1">
    <location>
        <begin position="24"/>
        <end position="37"/>
    </location>
</feature>
<dbReference type="InterPro" id="IPR002048">
    <property type="entry name" value="EF_hand_dom"/>
</dbReference>
<dbReference type="Gene3D" id="3.80.10.10">
    <property type="entry name" value="Ribonuclease Inhibitor"/>
    <property type="match status" value="2"/>
</dbReference>
<evidence type="ECO:0000256" key="1">
    <source>
        <dbReference type="SAM" id="MobiDB-lite"/>
    </source>
</evidence>
<dbReference type="InterPro" id="IPR011992">
    <property type="entry name" value="EF-hand-dom_pair"/>
</dbReference>
<keyword evidence="4" id="KW-1185">Reference proteome</keyword>
<dbReference type="PANTHER" id="PTHR24114">
    <property type="entry name" value="LEUCINE RICH REPEAT FAMILY PROTEIN"/>
    <property type="match status" value="1"/>
</dbReference>
<feature type="region of interest" description="Disordered" evidence="1">
    <location>
        <begin position="1"/>
        <end position="37"/>
    </location>
</feature>
<feature type="non-terminal residue" evidence="3">
    <location>
        <position position="584"/>
    </location>
</feature>
<dbReference type="SUPFAM" id="SSF52047">
    <property type="entry name" value="RNI-like"/>
    <property type="match status" value="1"/>
</dbReference>
<feature type="compositionally biased region" description="Polar residues" evidence="1">
    <location>
        <begin position="1"/>
        <end position="18"/>
    </location>
</feature>
<dbReference type="Gene3D" id="1.10.238.10">
    <property type="entry name" value="EF-hand"/>
    <property type="match status" value="1"/>
</dbReference>
<accession>A0ABS2Z1B2</accession>
<feature type="non-terminal residue" evidence="3">
    <location>
        <position position="1"/>
    </location>
</feature>
<protein>
    <submittedName>
        <fullName evidence="3">LR74A protein</fullName>
    </submittedName>
</protein>
<organism evidence="3 4">
    <name type="scientific">Polypterus senegalus</name>
    <name type="common">Senegal bichir</name>
    <dbReference type="NCBI Taxonomy" id="55291"/>
    <lineage>
        <taxon>Eukaryota</taxon>
        <taxon>Metazoa</taxon>
        <taxon>Chordata</taxon>
        <taxon>Craniata</taxon>
        <taxon>Vertebrata</taxon>
        <taxon>Euteleostomi</taxon>
        <taxon>Actinopterygii</taxon>
        <taxon>Polypteriformes</taxon>
        <taxon>Polypteridae</taxon>
        <taxon>Polypterus</taxon>
    </lineage>
</organism>
<dbReference type="PANTHER" id="PTHR24114:SF49">
    <property type="entry name" value="LEUCINE-RICH REPEAT-CONTAINING PROTEIN 74A"/>
    <property type="match status" value="1"/>
</dbReference>
<dbReference type="InterPro" id="IPR032675">
    <property type="entry name" value="LRR_dom_sf"/>
</dbReference>
<dbReference type="InterPro" id="IPR001611">
    <property type="entry name" value="Leu-rich_rpt"/>
</dbReference>
<gene>
    <name evidence="3" type="primary">Lrrc74a</name>
    <name evidence="3" type="ORF">GTO92_0019661</name>
</gene>
<dbReference type="Proteomes" id="UP001166052">
    <property type="component" value="Unassembled WGS sequence"/>
</dbReference>
<evidence type="ECO:0000313" key="4">
    <source>
        <dbReference type="Proteomes" id="UP001166052"/>
    </source>
</evidence>
<comment type="caution">
    <text evidence="3">The sequence shown here is derived from an EMBL/GenBank/DDBJ whole genome shotgun (WGS) entry which is preliminary data.</text>
</comment>
<dbReference type="PROSITE" id="PS50222">
    <property type="entry name" value="EF_HAND_2"/>
    <property type="match status" value="1"/>
</dbReference>
<reference evidence="3" key="1">
    <citation type="journal article" date="2021" name="Cell">
        <title>Tracing the genetic footprints of vertebrate landing in non-teleost ray-finned fishes.</title>
        <authorList>
            <person name="Bi X."/>
            <person name="Wang K."/>
            <person name="Yang L."/>
            <person name="Pan H."/>
            <person name="Jiang H."/>
            <person name="Wei Q."/>
            <person name="Fang M."/>
            <person name="Yu H."/>
            <person name="Zhu C."/>
            <person name="Cai Y."/>
            <person name="He Y."/>
            <person name="Gan X."/>
            <person name="Zeng H."/>
            <person name="Yu D."/>
            <person name="Zhu Y."/>
            <person name="Jiang H."/>
            <person name="Qiu Q."/>
            <person name="Yang H."/>
            <person name="Zhang Y.E."/>
            <person name="Wang W."/>
            <person name="Zhu M."/>
            <person name="He S."/>
            <person name="Zhang G."/>
        </authorList>
    </citation>
    <scope>NUCLEOTIDE SEQUENCE</scope>
    <source>
        <strain evidence="3">Bchr_001</strain>
    </source>
</reference>
<dbReference type="Pfam" id="PF13499">
    <property type="entry name" value="EF-hand_7"/>
    <property type="match status" value="1"/>
</dbReference>
<dbReference type="SUPFAM" id="SSF47473">
    <property type="entry name" value="EF-hand"/>
    <property type="match status" value="1"/>
</dbReference>
<dbReference type="Pfam" id="PF13516">
    <property type="entry name" value="LRR_6"/>
    <property type="match status" value="5"/>
</dbReference>
<feature type="compositionally biased region" description="Polar residues" evidence="1">
    <location>
        <begin position="514"/>
        <end position="564"/>
    </location>
</feature>
<sequence>MQGVTQVEMSQMCQSSTGQSDHSEQEEEEDDEEELDSDLLQKGVQDSTIENSDCEIYLKACQLVGVVPVSRILRNFNSPSLNLNHRGLGPRGAKALAIMLVSNTSITSLELEDNHIQAEGAASLTEMLRVNSTIQDLNMSNNHLYSTGAALFAKVLLSNTSLRTIKLSGNQFKDEDAKGFADVLSVNITLKILDLSWNGFGNEGALALGEALKFNNTLLQLDLSSNRITNEGAGMICKGLEANDTLKVLKLSNNPLTVEGAILLLTSVKNTHRSALEELNISNVLVNETFLLLLEKTCQVHLSLEVIFGGIGGFVAKKPKHRPDPMKVIQDYLDERKLRLWDFFKKIDKDGSMRVPVSDFRKAIQQSAIPLDRVQIEELVQRLDKDRTGIVDYRGLADTRKQMMRDHRRMLRKEESRQKKEKQKSDRVLKTFHNAVEAVTPRSSMVMSVGGQRYPDDSNSLHYFSTTPLSSWHNAVTRHCSPCSEPNMSSEHVRFPLIASTMNSSPESSLDVRSYSQPNLHSHSQNVCEPKSASASMVQSRSHRWSSLTPTARPTTPVVLTQSRPALLELSPQRKKNTTKRPSK</sequence>
<dbReference type="CDD" id="cd00051">
    <property type="entry name" value="EFh"/>
    <property type="match status" value="1"/>
</dbReference>
<dbReference type="InterPro" id="IPR052394">
    <property type="entry name" value="LRR-containing"/>
</dbReference>
<evidence type="ECO:0000313" key="3">
    <source>
        <dbReference type="EMBL" id="MBN3292219.1"/>
    </source>
</evidence>
<evidence type="ECO:0000259" key="2">
    <source>
        <dbReference type="PROSITE" id="PS50222"/>
    </source>
</evidence>
<name>A0ABS2Z1B2_POLSE</name>
<feature type="region of interest" description="Disordered" evidence="1">
    <location>
        <begin position="504"/>
        <end position="584"/>
    </location>
</feature>
<feature type="domain" description="EF-hand" evidence="2">
    <location>
        <begin position="335"/>
        <end position="370"/>
    </location>
</feature>
<dbReference type="SMART" id="SM00368">
    <property type="entry name" value="LRR_RI"/>
    <property type="match status" value="6"/>
</dbReference>
<proteinExistence type="predicted"/>
<dbReference type="EMBL" id="JAAWVN010015820">
    <property type="protein sequence ID" value="MBN3292219.1"/>
    <property type="molecule type" value="Genomic_DNA"/>
</dbReference>
<feature type="compositionally biased region" description="Basic residues" evidence="1">
    <location>
        <begin position="573"/>
        <end position="584"/>
    </location>
</feature>